<gene>
    <name evidence="2" type="ORF">PUN32_11140</name>
</gene>
<dbReference type="RefSeq" id="WP_274723283.1">
    <property type="nucleotide sequence ID" value="NZ_JARBFT010000011.1"/>
</dbReference>
<reference evidence="2 3" key="1">
    <citation type="submission" date="2023-02" db="EMBL/GenBank/DDBJ databases">
        <title>Vibrio intestini sp. nov., a close relative of Vibrio cholerae isolated from the intestine of Healthy Culter dabryi.</title>
        <authorList>
            <person name="Wu N."/>
        </authorList>
    </citation>
    <scope>NUCLEOTIDE SEQUENCE [LARGE SCALE GENOMIC DNA]</scope>
    <source>
        <strain evidence="2 3">DSL-7</strain>
    </source>
</reference>
<sequence length="314" mass="35741">MYLEYCTTKLGNFGDDLNPWIFPKLIPNAFKNGNDKIAFLGIGTILDQRRVERENLHLNQANIVFSSGAGFGKPPTLDKKWHIYCVRGSHTAKQLKIDNTKVIADGAYLLRNIVNFKNIKKKYKVSFIPHHGSEDYTDWAKICEQCGINFISMRQSVDNILQEMLETETIITEAMHGAIVADALRVPWIPVSYSPKFMLEKWQDFAGALSIDLSVDTLPFHVHKKLNLGQNVENSLKRTFRKLGVGPIKWDRLPSAYKKSSTAQMDQLCEQLLNLSINGKQHQSTDIVVEGVTQRLTETLDILYTDYISGKFFK</sequence>
<keyword evidence="2" id="KW-0808">Transferase</keyword>
<keyword evidence="3" id="KW-1185">Reference proteome</keyword>
<evidence type="ECO:0000259" key="1">
    <source>
        <dbReference type="Pfam" id="PF04230"/>
    </source>
</evidence>
<evidence type="ECO:0000313" key="3">
    <source>
        <dbReference type="Proteomes" id="UP001216189"/>
    </source>
</evidence>
<feature type="domain" description="Polysaccharide pyruvyl transferase" evidence="1">
    <location>
        <begin position="79"/>
        <end position="195"/>
    </location>
</feature>
<proteinExistence type="predicted"/>
<name>A0ABT5V5F2_9VIBR</name>
<organism evidence="2 3">
    <name type="scientific">Vibrio chanodichtyis</name>
    <dbReference type="NCBI Taxonomy" id="3027932"/>
    <lineage>
        <taxon>Bacteria</taxon>
        <taxon>Pseudomonadati</taxon>
        <taxon>Pseudomonadota</taxon>
        <taxon>Gammaproteobacteria</taxon>
        <taxon>Vibrionales</taxon>
        <taxon>Vibrionaceae</taxon>
        <taxon>Vibrio</taxon>
    </lineage>
</organism>
<dbReference type="GO" id="GO:0016740">
    <property type="term" value="F:transferase activity"/>
    <property type="evidence" value="ECO:0007669"/>
    <property type="project" value="UniProtKB-KW"/>
</dbReference>
<dbReference type="EMBL" id="JARBFT010000011">
    <property type="protein sequence ID" value="MDE1515565.1"/>
    <property type="molecule type" value="Genomic_DNA"/>
</dbReference>
<dbReference type="Proteomes" id="UP001216189">
    <property type="component" value="Unassembled WGS sequence"/>
</dbReference>
<dbReference type="InterPro" id="IPR007345">
    <property type="entry name" value="Polysacch_pyruvyl_Trfase"/>
</dbReference>
<dbReference type="Pfam" id="PF04230">
    <property type="entry name" value="PS_pyruv_trans"/>
    <property type="match status" value="1"/>
</dbReference>
<accession>A0ABT5V5F2</accession>
<comment type="caution">
    <text evidence="2">The sequence shown here is derived from an EMBL/GenBank/DDBJ whole genome shotgun (WGS) entry which is preliminary data.</text>
</comment>
<evidence type="ECO:0000313" key="2">
    <source>
        <dbReference type="EMBL" id="MDE1515565.1"/>
    </source>
</evidence>
<protein>
    <submittedName>
        <fullName evidence="2">Polysaccharide pyruvyl transferase family protein</fullName>
    </submittedName>
</protein>